<name>A0A2W2BH57_9HYPH</name>
<feature type="transmembrane region" description="Helical" evidence="1">
    <location>
        <begin position="12"/>
        <end position="37"/>
    </location>
</feature>
<dbReference type="AlphaFoldDB" id="A0A2W2BH57"/>
<keyword evidence="1" id="KW-1133">Transmembrane helix</keyword>
<proteinExistence type="predicted"/>
<accession>A0A2W2BH57</accession>
<comment type="caution">
    <text evidence="2">The sequence shown here is derived from an EMBL/GenBank/DDBJ whole genome shotgun (WGS) entry which is preliminary data.</text>
</comment>
<evidence type="ECO:0000256" key="1">
    <source>
        <dbReference type="SAM" id="Phobius"/>
    </source>
</evidence>
<evidence type="ECO:0000313" key="3">
    <source>
        <dbReference type="Proteomes" id="UP000248795"/>
    </source>
</evidence>
<dbReference type="EMBL" id="QKVK01000010">
    <property type="protein sequence ID" value="PZF75489.1"/>
    <property type="molecule type" value="Genomic_DNA"/>
</dbReference>
<keyword evidence="3" id="KW-1185">Reference proteome</keyword>
<reference evidence="3" key="1">
    <citation type="submission" date="2018-06" db="EMBL/GenBank/DDBJ databases">
        <title>Aestuariibacter litoralis strain KCTC 52945T.</title>
        <authorList>
            <person name="Li X."/>
            <person name="Salam N."/>
            <person name="Li J.-L."/>
            <person name="Chen Y.-M."/>
            <person name="Yang Z.-W."/>
            <person name="Zhang L.-Y."/>
            <person name="Han M.-X."/>
            <person name="Xiao M."/>
            <person name="Li W.-J."/>
        </authorList>
    </citation>
    <scope>NUCLEOTIDE SEQUENCE [LARGE SCALE GENOMIC DNA]</scope>
    <source>
        <strain evidence="3">KCTC 52945</strain>
    </source>
</reference>
<protein>
    <submittedName>
        <fullName evidence="2">Uncharacterized protein</fullName>
    </submittedName>
</protein>
<evidence type="ECO:0000313" key="2">
    <source>
        <dbReference type="EMBL" id="PZF75489.1"/>
    </source>
</evidence>
<feature type="transmembrane region" description="Helical" evidence="1">
    <location>
        <begin position="49"/>
        <end position="68"/>
    </location>
</feature>
<gene>
    <name evidence="2" type="ORF">DK847_18420</name>
</gene>
<keyword evidence="1" id="KW-0812">Transmembrane</keyword>
<dbReference type="Proteomes" id="UP000248795">
    <property type="component" value="Unassembled WGS sequence"/>
</dbReference>
<sequence length="69" mass="7219">MPFIAMIAALPGLAFLLGAGLMAAGFLAAIAGFFMAMMNTQQKFEQSSLVFVLGIVALVVGAWLMRLAP</sequence>
<keyword evidence="1" id="KW-0472">Membrane</keyword>
<organism evidence="2 3">
    <name type="scientific">Aestuariivirga litoralis</name>
    <dbReference type="NCBI Taxonomy" id="2650924"/>
    <lineage>
        <taxon>Bacteria</taxon>
        <taxon>Pseudomonadati</taxon>
        <taxon>Pseudomonadota</taxon>
        <taxon>Alphaproteobacteria</taxon>
        <taxon>Hyphomicrobiales</taxon>
        <taxon>Aestuariivirgaceae</taxon>
        <taxon>Aestuariivirga</taxon>
    </lineage>
</organism>